<gene>
    <name evidence="1" type="ORF">ABH853_23705</name>
</gene>
<sequence length="166" mass="18110">MLGFDSYDSAEIEEAIKRKVASLNGLSTLKSVPAGTEVTMQSIFTKVIDVNPVILAELEVNGPALPVSFKVSMRGNNKYMLETDAGSIPVAIVIFKGSVQRIEEFQPLIVAGEYLHTQDRTSIARIRTFAPQSLPGINIQTEIHESPDQDGATLVLRATEEPLINK</sequence>
<protein>
    <submittedName>
        <fullName evidence="1">Uncharacterized protein</fullName>
    </submittedName>
</protein>
<evidence type="ECO:0000313" key="1">
    <source>
        <dbReference type="EMBL" id="XBG31320.1"/>
    </source>
</evidence>
<organism evidence="1">
    <name type="scientific">Pseudomonas sp. 13.2</name>
    <dbReference type="NCBI Taxonomy" id="3144665"/>
    <lineage>
        <taxon>Bacteria</taxon>
        <taxon>Pseudomonadati</taxon>
        <taxon>Pseudomonadota</taxon>
        <taxon>Gammaproteobacteria</taxon>
        <taxon>Pseudomonadales</taxon>
        <taxon>Pseudomonadaceae</taxon>
        <taxon>Pseudomonas</taxon>
    </lineage>
</organism>
<name>A0AAU7BFG6_9PSED</name>
<proteinExistence type="predicted"/>
<reference evidence="1" key="1">
    <citation type="journal article" date="2019" name="Microbiol. Resour. Announc.">
        <title>Draft Genome Sequences of Five Environmental Bacterial Isolates That Degrade Polyethylene Terephthalate Plastic.</title>
        <authorList>
            <person name="Leon-Zayas R."/>
            <person name="Roberts C."/>
            <person name="Vague M."/>
            <person name="Mellies J.L."/>
        </authorList>
    </citation>
    <scope>NUCLEOTIDE SEQUENCE</scope>
    <source>
        <strain evidence="1">13.2</strain>
    </source>
</reference>
<accession>A0AAU7BFG6</accession>
<dbReference type="EMBL" id="CP157179">
    <property type="protein sequence ID" value="XBG31320.1"/>
    <property type="molecule type" value="Genomic_DNA"/>
</dbReference>
<dbReference type="AlphaFoldDB" id="A0AAU7BFG6"/>
<reference evidence="1" key="2">
    <citation type="submission" date="2024-05" db="EMBL/GenBank/DDBJ databases">
        <authorList>
            <person name="Mellies J."/>
            <person name="Newton I."/>
        </authorList>
    </citation>
    <scope>NUCLEOTIDE SEQUENCE</scope>
    <source>
        <strain evidence="1">13.2</strain>
    </source>
</reference>